<gene>
    <name evidence="2" type="ORF">GCM10009849_03430</name>
</gene>
<dbReference type="PANTHER" id="PTHR31340">
    <property type="entry name" value="MITOCHONDRIAL GENOME MAINTENANCE EXONUCLEASE 1"/>
    <property type="match status" value="1"/>
</dbReference>
<evidence type="ECO:0000313" key="3">
    <source>
        <dbReference type="Proteomes" id="UP001500432"/>
    </source>
</evidence>
<reference evidence="2 3" key="1">
    <citation type="journal article" date="2019" name="Int. J. Syst. Evol. Microbiol.">
        <title>The Global Catalogue of Microorganisms (GCM) 10K type strain sequencing project: providing services to taxonomists for standard genome sequencing and annotation.</title>
        <authorList>
            <consortium name="The Broad Institute Genomics Platform"/>
            <consortium name="The Broad Institute Genome Sequencing Center for Infectious Disease"/>
            <person name="Wu L."/>
            <person name="Ma J."/>
        </authorList>
    </citation>
    <scope>NUCLEOTIDE SEQUENCE [LARGE SCALE GENOMIC DNA]</scope>
    <source>
        <strain evidence="2 3">JCM 16034</strain>
    </source>
</reference>
<name>A0ABN3BIS1_9MICC</name>
<keyword evidence="3" id="KW-1185">Reference proteome</keyword>
<sequence>MTAPQLAVASPDGFGRMYRRSFSTPPTVPSITTVIAQQPVELDGWRSYMAAKHIADHPELRNVLDNPAKMRALVRTAVDASESYTRSAAERGDRVHTFAEQLGLEALGRPNTLREARETLHEHGEEGFAASVEKWWADFGVEPIATELTVWNHTLGYAGTLDLVARINGRICLVDYKTKGTTRDGRVKMPDEKVAMQLVAGMKAEESLVDPEAGSWDPWAYGEDPLLIAVAVGETEAAAVRVNPEVRREHWLTFCHLRRVWAARVDVSAAGRTLLPLPPPPPARVATPAPAEAGAEAEAEAREQILAHTPGA</sequence>
<evidence type="ECO:0000256" key="1">
    <source>
        <dbReference type="SAM" id="MobiDB-lite"/>
    </source>
</evidence>
<comment type="caution">
    <text evidence="2">The sequence shown here is derived from an EMBL/GenBank/DDBJ whole genome shotgun (WGS) entry which is preliminary data.</text>
</comment>
<evidence type="ECO:0000313" key="2">
    <source>
        <dbReference type="EMBL" id="GAA2196823.1"/>
    </source>
</evidence>
<accession>A0ABN3BIS1</accession>
<organism evidence="2 3">
    <name type="scientific">Sinomonas flava</name>
    <dbReference type="NCBI Taxonomy" id="496857"/>
    <lineage>
        <taxon>Bacteria</taxon>
        <taxon>Bacillati</taxon>
        <taxon>Actinomycetota</taxon>
        <taxon>Actinomycetes</taxon>
        <taxon>Micrococcales</taxon>
        <taxon>Micrococcaceae</taxon>
        <taxon>Sinomonas</taxon>
    </lineage>
</organism>
<proteinExistence type="predicted"/>
<dbReference type="RefSeq" id="WP_344297895.1">
    <property type="nucleotide sequence ID" value="NZ_BAAAQW010000002.1"/>
</dbReference>
<feature type="region of interest" description="Disordered" evidence="1">
    <location>
        <begin position="277"/>
        <end position="312"/>
    </location>
</feature>
<evidence type="ECO:0008006" key="4">
    <source>
        <dbReference type="Google" id="ProtNLM"/>
    </source>
</evidence>
<dbReference type="SUPFAM" id="SSF52980">
    <property type="entry name" value="Restriction endonuclease-like"/>
    <property type="match status" value="1"/>
</dbReference>
<dbReference type="PANTHER" id="PTHR31340:SF3">
    <property type="entry name" value="MITOCHONDRIAL GENOME MAINTENANCE EXONUCLEASE 1"/>
    <property type="match status" value="1"/>
</dbReference>
<dbReference type="Proteomes" id="UP001500432">
    <property type="component" value="Unassembled WGS sequence"/>
</dbReference>
<feature type="compositionally biased region" description="Low complexity" evidence="1">
    <location>
        <begin position="284"/>
        <end position="296"/>
    </location>
</feature>
<dbReference type="EMBL" id="BAAAQW010000002">
    <property type="protein sequence ID" value="GAA2196823.1"/>
    <property type="molecule type" value="Genomic_DNA"/>
</dbReference>
<dbReference type="InterPro" id="IPR011335">
    <property type="entry name" value="Restrct_endonuc-II-like"/>
</dbReference>
<protein>
    <recommendedName>
        <fullName evidence="4">Cytochrome</fullName>
    </recommendedName>
</protein>